<accession>A0A069CTM5</accession>
<evidence type="ECO:0000313" key="1">
    <source>
        <dbReference type="EMBL" id="GAK30747.1"/>
    </source>
</evidence>
<name>A0A069CTM5_WEIOS</name>
<keyword evidence="2" id="KW-1185">Reference proteome</keyword>
<organism evidence="1 2">
    <name type="scientific">Weissella oryzae (strain DSM 25784 / JCM 18191 / LMG 30913 / SG25)</name>
    <dbReference type="NCBI Taxonomy" id="1329250"/>
    <lineage>
        <taxon>Bacteria</taxon>
        <taxon>Bacillati</taxon>
        <taxon>Bacillota</taxon>
        <taxon>Bacilli</taxon>
        <taxon>Lactobacillales</taxon>
        <taxon>Lactobacillaceae</taxon>
        <taxon>Weissella</taxon>
    </lineage>
</organism>
<sequence>MGFFFEDKFQVIEKGGLLSSDKVALDNVSEKEAQKFIDKRSGLFGDGKTYYIKKK</sequence>
<dbReference type="AlphaFoldDB" id="A0A069CTM5"/>
<reference evidence="2" key="1">
    <citation type="journal article" date="2014" name="Genome Announc.">
        <title>Draft genome sequence of Weissella oryzae SG25T, isolated from fermented rice grains.</title>
        <authorList>
            <person name="Tanizawa Y."/>
            <person name="Fujisawa T."/>
            <person name="Mochizuki T."/>
            <person name="Kaminuma E."/>
            <person name="Suzuki Y."/>
            <person name="Nakamura Y."/>
            <person name="Tohno M."/>
        </authorList>
    </citation>
    <scope>NUCLEOTIDE SEQUENCE [LARGE SCALE GENOMIC DNA]</scope>
    <source>
        <strain evidence="2">DSM 25784 / JCM 18191 / LMG 30913 / SG25</strain>
    </source>
</reference>
<gene>
    <name evidence="1" type="ORF">WOSG25_050190</name>
</gene>
<protein>
    <submittedName>
        <fullName evidence="1">Uncharacterized protein</fullName>
    </submittedName>
</protein>
<dbReference type="Proteomes" id="UP000030643">
    <property type="component" value="Unassembled WGS sequence"/>
</dbReference>
<dbReference type="RefSeq" id="WP_190279613.1">
    <property type="nucleotide sequence ID" value="NZ_DF820488.1"/>
</dbReference>
<evidence type="ECO:0000313" key="2">
    <source>
        <dbReference type="Proteomes" id="UP000030643"/>
    </source>
</evidence>
<dbReference type="EMBL" id="DF820488">
    <property type="protein sequence ID" value="GAK30747.1"/>
    <property type="molecule type" value="Genomic_DNA"/>
</dbReference>
<proteinExistence type="predicted"/>